<dbReference type="AlphaFoldDB" id="A0A0R1U144"/>
<proteinExistence type="predicted"/>
<name>A0A0R1U144_9LACO</name>
<dbReference type="SUPFAM" id="SSF53098">
    <property type="entry name" value="Ribonuclease H-like"/>
    <property type="match status" value="1"/>
</dbReference>
<dbReference type="Pfam" id="PF13546">
    <property type="entry name" value="DDE_5"/>
    <property type="match status" value="1"/>
</dbReference>
<organism evidence="2 3">
    <name type="scientific">Lactobacillus kalixensis DSM 16043</name>
    <dbReference type="NCBI Taxonomy" id="1423763"/>
    <lineage>
        <taxon>Bacteria</taxon>
        <taxon>Bacillati</taxon>
        <taxon>Bacillota</taxon>
        <taxon>Bacilli</taxon>
        <taxon>Lactobacillales</taxon>
        <taxon>Lactobacillaceae</taxon>
        <taxon>Lactobacillus</taxon>
    </lineage>
</organism>
<evidence type="ECO:0000313" key="2">
    <source>
        <dbReference type="EMBL" id="KRL87079.1"/>
    </source>
</evidence>
<gene>
    <name evidence="2" type="ORF">FC46_GL001822</name>
</gene>
<dbReference type="Gene3D" id="3.90.350.10">
    <property type="entry name" value="Transposase Inhibitor Protein From Tn5, Chain A, domain 1"/>
    <property type="match status" value="1"/>
</dbReference>
<dbReference type="Proteomes" id="UP000051036">
    <property type="component" value="Unassembled WGS sequence"/>
</dbReference>
<dbReference type="InterPro" id="IPR012337">
    <property type="entry name" value="RNaseH-like_sf"/>
</dbReference>
<keyword evidence="3" id="KW-1185">Reference proteome</keyword>
<dbReference type="InterPro" id="IPR038721">
    <property type="entry name" value="IS701-like_DDE_dom"/>
</dbReference>
<evidence type="ECO:0000259" key="1">
    <source>
        <dbReference type="Pfam" id="PF13546"/>
    </source>
</evidence>
<accession>A0A0R1U144</accession>
<dbReference type="EMBL" id="AZFM01000078">
    <property type="protein sequence ID" value="KRL87079.1"/>
    <property type="molecule type" value="Genomic_DNA"/>
</dbReference>
<evidence type="ECO:0000313" key="3">
    <source>
        <dbReference type="Proteomes" id="UP000051036"/>
    </source>
</evidence>
<comment type="caution">
    <text evidence="2">The sequence shown here is derived from an EMBL/GenBank/DDBJ whole genome shotgun (WGS) entry which is preliminary data.</text>
</comment>
<feature type="domain" description="Transposase IS701-like DDE" evidence="1">
    <location>
        <begin position="72"/>
        <end position="261"/>
    </location>
</feature>
<protein>
    <submittedName>
        <fullName evidence="2">Transposase, IS4 family protein</fullName>
    </submittedName>
</protein>
<sequence length="453" mass="52176">MPVTMKSIEQIDQQNETKSLISSFTNLIGLAKLAKKVNFKRKSSISLSMIISWLMSVHFARHSLYRANKDDNFSIRTARNVLNDGRINWQKLLCLVAAKLISILKPVIDKRRRLAFIVDDTLMSRAFSKKTELLAKVYDHDKHEFLTGYRGLTLGWSDGNTFLPVNFALMSTKKKSNLIGSKPITTDERSIAGRRRLQAKRQMNDVTVELINQALKSGVPAKYVLFDSWFTSPRMFWLLKQLGLDGLGMIKKSSKVYYSYRHRLYDIKGLYDHLAASKICKKNHYLYSSVVIAQYQGHEFPLKVVFVSKRGSKSNYLVLATTKIALTPQQIIQMYGRRWEIETYFKTAKQYLGLNKSQIQSYDGQCGYIACTAITYDLLAWQERQNTDDKTMGDLFFIMNESLPEMKFIDALVYLITELKQIESDTKDEINEVLTNFMVNLPTLIQKLIKPIV</sequence>
<dbReference type="STRING" id="1423763.FC46_GL001822"/>
<reference evidence="2 3" key="1">
    <citation type="journal article" date="2015" name="Genome Announc.">
        <title>Expanding the biotechnology potential of lactobacilli through comparative genomics of 213 strains and associated genera.</title>
        <authorList>
            <person name="Sun Z."/>
            <person name="Harris H.M."/>
            <person name="McCann A."/>
            <person name="Guo C."/>
            <person name="Argimon S."/>
            <person name="Zhang W."/>
            <person name="Yang X."/>
            <person name="Jeffery I.B."/>
            <person name="Cooney J.C."/>
            <person name="Kagawa T.F."/>
            <person name="Liu W."/>
            <person name="Song Y."/>
            <person name="Salvetti E."/>
            <person name="Wrobel A."/>
            <person name="Rasinkangas P."/>
            <person name="Parkhill J."/>
            <person name="Rea M.C."/>
            <person name="O'Sullivan O."/>
            <person name="Ritari J."/>
            <person name="Douillard F.P."/>
            <person name="Paul Ross R."/>
            <person name="Yang R."/>
            <person name="Briner A.E."/>
            <person name="Felis G.E."/>
            <person name="de Vos W.M."/>
            <person name="Barrangou R."/>
            <person name="Klaenhammer T.R."/>
            <person name="Caufield P.W."/>
            <person name="Cui Y."/>
            <person name="Zhang H."/>
            <person name="O'Toole P.W."/>
        </authorList>
    </citation>
    <scope>NUCLEOTIDE SEQUENCE [LARGE SCALE GENOMIC DNA]</scope>
    <source>
        <strain evidence="2 3">DSM 16043</strain>
    </source>
</reference>
<dbReference type="PATRIC" id="fig|1423763.3.peg.1857"/>